<keyword evidence="3" id="KW-0238">DNA-binding</keyword>
<dbReference type="SUPFAM" id="SSF46785">
    <property type="entry name" value="Winged helix' DNA-binding domain"/>
    <property type="match status" value="1"/>
</dbReference>
<dbReference type="EMBL" id="AWOR01000075">
    <property type="protein sequence ID" value="KGH26098.1"/>
    <property type="molecule type" value="Genomic_DNA"/>
</dbReference>
<proteinExistence type="inferred from homology"/>
<dbReference type="InterPro" id="IPR005119">
    <property type="entry name" value="LysR_subst-bd"/>
</dbReference>
<evidence type="ECO:0000259" key="5">
    <source>
        <dbReference type="PROSITE" id="PS50931"/>
    </source>
</evidence>
<dbReference type="AlphaFoldDB" id="A0A096F8S8"/>
<evidence type="ECO:0000313" key="7">
    <source>
        <dbReference type="Proteomes" id="UP000029553"/>
    </source>
</evidence>
<dbReference type="CDD" id="cd08435">
    <property type="entry name" value="PBP2_GbpR"/>
    <property type="match status" value="1"/>
</dbReference>
<name>A0A096F8S8_COMTE</name>
<dbReference type="GO" id="GO:0003677">
    <property type="term" value="F:DNA binding"/>
    <property type="evidence" value="ECO:0007669"/>
    <property type="project" value="UniProtKB-KW"/>
</dbReference>
<organism evidence="6 7">
    <name type="scientific">Comamonas testosteroni</name>
    <name type="common">Pseudomonas testosteroni</name>
    <dbReference type="NCBI Taxonomy" id="285"/>
    <lineage>
        <taxon>Bacteria</taxon>
        <taxon>Pseudomonadati</taxon>
        <taxon>Pseudomonadota</taxon>
        <taxon>Betaproteobacteria</taxon>
        <taxon>Burkholderiales</taxon>
        <taxon>Comamonadaceae</taxon>
        <taxon>Comamonas</taxon>
    </lineage>
</organism>
<accession>A0A096F8S8</accession>
<dbReference type="Pfam" id="PF03466">
    <property type="entry name" value="LysR_substrate"/>
    <property type="match status" value="1"/>
</dbReference>
<dbReference type="Proteomes" id="UP000029553">
    <property type="component" value="Unassembled WGS sequence"/>
</dbReference>
<evidence type="ECO:0000256" key="2">
    <source>
        <dbReference type="ARBA" id="ARBA00023015"/>
    </source>
</evidence>
<evidence type="ECO:0000313" key="6">
    <source>
        <dbReference type="EMBL" id="KGH26098.1"/>
    </source>
</evidence>
<comment type="similarity">
    <text evidence="1">Belongs to the LysR transcriptional regulatory family.</text>
</comment>
<dbReference type="InterPro" id="IPR000847">
    <property type="entry name" value="LysR_HTH_N"/>
</dbReference>
<protein>
    <submittedName>
        <fullName evidence="6">LysR family transcriptional regulator</fullName>
    </submittedName>
</protein>
<dbReference type="InterPro" id="IPR050950">
    <property type="entry name" value="HTH-type_LysR_regulators"/>
</dbReference>
<dbReference type="PANTHER" id="PTHR30419">
    <property type="entry name" value="HTH-TYPE TRANSCRIPTIONAL REGULATOR YBHD"/>
    <property type="match status" value="1"/>
</dbReference>
<dbReference type="Gene3D" id="1.10.10.10">
    <property type="entry name" value="Winged helix-like DNA-binding domain superfamily/Winged helix DNA-binding domain"/>
    <property type="match status" value="1"/>
</dbReference>
<dbReference type="Gene3D" id="3.40.190.290">
    <property type="match status" value="1"/>
</dbReference>
<dbReference type="Pfam" id="PF00126">
    <property type="entry name" value="HTH_1"/>
    <property type="match status" value="1"/>
</dbReference>
<sequence>MSQPAATKLLQQAEDALGVTLFERHPRGMAATAAGEVLVRYARTVLNDFSVAREEIAALQSGLQGSVRIGCVPGAVPQLVAPALVEYKRRHPQVSVSVTVDISNVIIQQLERAEVDLVFGRLTSMHAHSDYVFQALLEEALVAVVRNGHPLLKRSSLGLADLVAAHWVVQPVGSPQRTRFDQAIHEAGITTLMNTTETASTVVTTALLEVSDMVAVMPASLAEHYGRLGNLRALSLEMPIRVPPIYLITRKGRPLSATAAQFGALVLSVMK</sequence>
<comment type="caution">
    <text evidence="6">The sequence shown here is derived from an EMBL/GenBank/DDBJ whole genome shotgun (WGS) entry which is preliminary data.</text>
</comment>
<dbReference type="GO" id="GO:0003700">
    <property type="term" value="F:DNA-binding transcription factor activity"/>
    <property type="evidence" value="ECO:0007669"/>
    <property type="project" value="InterPro"/>
</dbReference>
<dbReference type="SUPFAM" id="SSF53850">
    <property type="entry name" value="Periplasmic binding protein-like II"/>
    <property type="match status" value="1"/>
</dbReference>
<dbReference type="InterPro" id="IPR037405">
    <property type="entry name" value="GbpR_PBP2"/>
</dbReference>
<feature type="domain" description="HTH lysR-type" evidence="5">
    <location>
        <begin position="1"/>
        <end position="32"/>
    </location>
</feature>
<keyword evidence="2" id="KW-0805">Transcription regulation</keyword>
<dbReference type="PROSITE" id="PS50931">
    <property type="entry name" value="HTH_LYSR"/>
    <property type="match status" value="1"/>
</dbReference>
<dbReference type="GO" id="GO:0005829">
    <property type="term" value="C:cytosol"/>
    <property type="evidence" value="ECO:0007669"/>
    <property type="project" value="TreeGrafter"/>
</dbReference>
<dbReference type="PANTHER" id="PTHR30419:SF8">
    <property type="entry name" value="NITROGEN ASSIMILATION TRANSCRIPTIONAL ACTIVATOR-RELATED"/>
    <property type="match status" value="1"/>
</dbReference>
<dbReference type="InterPro" id="IPR036390">
    <property type="entry name" value="WH_DNA-bd_sf"/>
</dbReference>
<evidence type="ECO:0000256" key="1">
    <source>
        <dbReference type="ARBA" id="ARBA00009437"/>
    </source>
</evidence>
<gene>
    <name evidence="6" type="ORF">P353_22950</name>
</gene>
<evidence type="ECO:0000256" key="3">
    <source>
        <dbReference type="ARBA" id="ARBA00023125"/>
    </source>
</evidence>
<dbReference type="InterPro" id="IPR036388">
    <property type="entry name" value="WH-like_DNA-bd_sf"/>
</dbReference>
<keyword evidence="4" id="KW-0804">Transcription</keyword>
<evidence type="ECO:0000256" key="4">
    <source>
        <dbReference type="ARBA" id="ARBA00023163"/>
    </source>
</evidence>
<reference evidence="6 7" key="1">
    <citation type="submission" date="2013-09" db="EMBL/GenBank/DDBJ databases">
        <title>High correlation between genotypes and phenotypes of environmental bacteria Comamonas testosteroni strains.</title>
        <authorList>
            <person name="Liu L."/>
            <person name="Zhu W."/>
            <person name="Xia X."/>
            <person name="Xu B."/>
            <person name="Luo M."/>
            <person name="Wang G."/>
        </authorList>
    </citation>
    <scope>NUCLEOTIDE SEQUENCE [LARGE SCALE GENOMIC DNA]</scope>
    <source>
        <strain evidence="6 7">JL40</strain>
    </source>
</reference>